<feature type="compositionally biased region" description="Basic and acidic residues" evidence="1">
    <location>
        <begin position="236"/>
        <end position="251"/>
    </location>
</feature>
<dbReference type="Pfam" id="PF13185">
    <property type="entry name" value="GAF_2"/>
    <property type="match status" value="1"/>
</dbReference>
<organism evidence="3 4">
    <name type="scientific">Streptomyces tamarix</name>
    <dbReference type="NCBI Taxonomy" id="3078565"/>
    <lineage>
        <taxon>Bacteria</taxon>
        <taxon>Bacillati</taxon>
        <taxon>Actinomycetota</taxon>
        <taxon>Actinomycetes</taxon>
        <taxon>Kitasatosporales</taxon>
        <taxon>Streptomycetaceae</taxon>
        <taxon>Streptomyces</taxon>
    </lineage>
</organism>
<dbReference type="EMBL" id="JAWCTQ010000041">
    <property type="protein sequence ID" value="MDT9685442.1"/>
    <property type="molecule type" value="Genomic_DNA"/>
</dbReference>
<dbReference type="Gene3D" id="3.30.450.40">
    <property type="match status" value="1"/>
</dbReference>
<keyword evidence="4" id="KW-1185">Reference proteome</keyword>
<comment type="caution">
    <text evidence="3">The sequence shown here is derived from an EMBL/GenBank/DDBJ whole genome shotgun (WGS) entry which is preliminary data.</text>
</comment>
<dbReference type="Proteomes" id="UP001250181">
    <property type="component" value="Unassembled WGS sequence"/>
</dbReference>
<evidence type="ECO:0000256" key="1">
    <source>
        <dbReference type="SAM" id="MobiDB-lite"/>
    </source>
</evidence>
<reference evidence="3 4" key="1">
    <citation type="submission" date="2023-09" db="EMBL/GenBank/DDBJ databases">
        <title>Streptomyces sp. nov.: A antagonism against Alternaria gaisen Producing Streptochlin, Isolated from Tamarix root soil.</title>
        <authorList>
            <person name="Chen Y."/>
        </authorList>
    </citation>
    <scope>NUCLEOTIDE SEQUENCE [LARGE SCALE GENOMIC DNA]</scope>
    <source>
        <strain evidence="3 4">TRM76323</strain>
    </source>
</reference>
<feature type="domain" description="GAF" evidence="2">
    <location>
        <begin position="20"/>
        <end position="170"/>
    </location>
</feature>
<protein>
    <submittedName>
        <fullName evidence="3">GAF and ANTAR domain-containing protein</fullName>
    </submittedName>
</protein>
<dbReference type="SUPFAM" id="SSF55781">
    <property type="entry name" value="GAF domain-like"/>
    <property type="match status" value="1"/>
</dbReference>
<proteinExistence type="predicted"/>
<name>A0ABU3QRV1_9ACTN</name>
<dbReference type="InterPro" id="IPR003018">
    <property type="entry name" value="GAF"/>
</dbReference>
<dbReference type="InterPro" id="IPR029016">
    <property type="entry name" value="GAF-like_dom_sf"/>
</dbReference>
<accession>A0ABU3QRV1</accession>
<dbReference type="RefSeq" id="WP_315880483.1">
    <property type="nucleotide sequence ID" value="NZ_JAWCTQ010000041.1"/>
</dbReference>
<feature type="region of interest" description="Disordered" evidence="1">
    <location>
        <begin position="227"/>
        <end position="251"/>
    </location>
</feature>
<evidence type="ECO:0000313" key="4">
    <source>
        <dbReference type="Proteomes" id="UP001250181"/>
    </source>
</evidence>
<dbReference type="SMART" id="SM00065">
    <property type="entry name" value="GAF"/>
    <property type="match status" value="1"/>
</dbReference>
<evidence type="ECO:0000259" key="2">
    <source>
        <dbReference type="SMART" id="SM00065"/>
    </source>
</evidence>
<evidence type="ECO:0000313" key="3">
    <source>
        <dbReference type="EMBL" id="MDT9685442.1"/>
    </source>
</evidence>
<sequence>MTADDRSPARLVAKAAADAPPEELPRRLCAAVCEGLGADGATLSLLTDTPARQLLAASDSTALLLEEIQFTVVEGPCVSAAADGEPVVVNDLEHTPTPWPLFGASMREKLPQVRAVYAFPVYFGDYVLGSMDLLYLRRDALPEDAVEQGLEVADAVATALLPVRTRLFSGKEAPAWEPAEQVRAHWFDTHRAIGMVASHRGLGVEDALALVRARAFRTGRTLADVTAEILGSRPPRPPEPEPPRREEDPGR</sequence>
<gene>
    <name evidence="3" type="ORF">RND61_25745</name>
</gene>